<name>A0A845U2M6_9PROT</name>
<dbReference type="InterPro" id="IPR007848">
    <property type="entry name" value="Small_mtfrase_dom"/>
</dbReference>
<comment type="caution">
    <text evidence="8">The sequence shown here is derived from an EMBL/GenBank/DDBJ whole genome shotgun (WGS) entry which is preliminary data.</text>
</comment>
<evidence type="ECO:0000256" key="2">
    <source>
        <dbReference type="ARBA" id="ARBA00022679"/>
    </source>
</evidence>
<reference evidence="8" key="1">
    <citation type="submission" date="2019-11" db="EMBL/GenBank/DDBJ databases">
        <title>Acidithiobacillus ferrianus sp. nov.: a facultatively anaerobic and extremely acidophilic chemolithoautotroph.</title>
        <authorList>
            <person name="Norris P.R."/>
            <person name="Falagan C."/>
            <person name="Moya-Beltran A."/>
            <person name="Castro M."/>
            <person name="Quatrini R."/>
            <person name="Johnson D.B."/>
        </authorList>
    </citation>
    <scope>NUCLEOTIDE SEQUENCE [LARGE SCALE GENOMIC DNA]</scope>
    <source>
        <strain evidence="8">MG</strain>
    </source>
</reference>
<dbReference type="Gene3D" id="1.10.8.10">
    <property type="entry name" value="DNA helicase RuvA subunit, C-terminal domain"/>
    <property type="match status" value="1"/>
</dbReference>
<evidence type="ECO:0000259" key="7">
    <source>
        <dbReference type="Pfam" id="PF17827"/>
    </source>
</evidence>
<dbReference type="PANTHER" id="PTHR18895">
    <property type="entry name" value="HEMK METHYLTRANSFERASE"/>
    <property type="match status" value="1"/>
</dbReference>
<dbReference type="InterPro" id="IPR040758">
    <property type="entry name" value="PrmC_N"/>
</dbReference>
<feature type="domain" description="Release factor glutamine methyltransferase N-terminal" evidence="7">
    <location>
        <begin position="21"/>
        <end position="86"/>
    </location>
</feature>
<dbReference type="InterPro" id="IPR004556">
    <property type="entry name" value="HemK-like"/>
</dbReference>
<dbReference type="HAMAP" id="MF_02126">
    <property type="entry name" value="RF_methyltr_PrmC"/>
    <property type="match status" value="1"/>
</dbReference>
<dbReference type="PROSITE" id="PS00092">
    <property type="entry name" value="N6_MTASE"/>
    <property type="match status" value="1"/>
</dbReference>
<dbReference type="Pfam" id="PF17827">
    <property type="entry name" value="PrmC_N"/>
    <property type="match status" value="1"/>
</dbReference>
<evidence type="ECO:0000256" key="5">
    <source>
        <dbReference type="HAMAP-Rule" id="MF_02126"/>
    </source>
</evidence>
<dbReference type="NCBIfam" id="TIGR03534">
    <property type="entry name" value="RF_mod_PrmC"/>
    <property type="match status" value="1"/>
</dbReference>
<dbReference type="InterPro" id="IPR002052">
    <property type="entry name" value="DNA_methylase_N6_adenine_CS"/>
</dbReference>
<accession>A0A845U2M6</accession>
<dbReference type="InterPro" id="IPR050320">
    <property type="entry name" value="N5-glutamine_MTase"/>
</dbReference>
<keyword evidence="3 5" id="KW-0949">S-adenosyl-L-methionine</keyword>
<feature type="domain" description="Methyltransferase small" evidence="6">
    <location>
        <begin position="111"/>
        <end position="203"/>
    </location>
</feature>
<dbReference type="RefSeq" id="WP_163096136.1">
    <property type="nucleotide sequence ID" value="NZ_CP127523.1"/>
</dbReference>
<comment type="catalytic activity">
    <reaction evidence="4 5">
        <text>L-glutaminyl-[peptide chain release factor] + S-adenosyl-L-methionine = N(5)-methyl-L-glutaminyl-[peptide chain release factor] + S-adenosyl-L-homocysteine + H(+)</text>
        <dbReference type="Rhea" id="RHEA:42896"/>
        <dbReference type="Rhea" id="RHEA-COMP:10271"/>
        <dbReference type="Rhea" id="RHEA-COMP:10272"/>
        <dbReference type="ChEBI" id="CHEBI:15378"/>
        <dbReference type="ChEBI" id="CHEBI:30011"/>
        <dbReference type="ChEBI" id="CHEBI:57856"/>
        <dbReference type="ChEBI" id="CHEBI:59789"/>
        <dbReference type="ChEBI" id="CHEBI:61891"/>
        <dbReference type="EC" id="2.1.1.297"/>
    </reaction>
</comment>
<organism evidence="8">
    <name type="scientific">Acidithiobacillus ferrianus</name>
    <dbReference type="NCBI Taxonomy" id="2678518"/>
    <lineage>
        <taxon>Bacteria</taxon>
        <taxon>Pseudomonadati</taxon>
        <taxon>Pseudomonadota</taxon>
        <taxon>Acidithiobacillia</taxon>
        <taxon>Acidithiobacillales</taxon>
        <taxon>Acidithiobacillaceae</taxon>
        <taxon>Acidithiobacillus</taxon>
    </lineage>
</organism>
<evidence type="ECO:0000256" key="1">
    <source>
        <dbReference type="ARBA" id="ARBA00022603"/>
    </source>
</evidence>
<feature type="binding site" evidence="5">
    <location>
        <begin position="129"/>
        <end position="133"/>
    </location>
    <ligand>
        <name>S-adenosyl-L-methionine</name>
        <dbReference type="ChEBI" id="CHEBI:59789"/>
    </ligand>
</feature>
<gene>
    <name evidence="5 8" type="primary">prmC</name>
    <name evidence="8" type="ORF">GL267_02355</name>
</gene>
<dbReference type="InterPro" id="IPR019874">
    <property type="entry name" value="RF_methyltr_PrmC"/>
</dbReference>
<feature type="binding site" evidence="5">
    <location>
        <position position="195"/>
    </location>
    <ligand>
        <name>S-adenosyl-L-methionine</name>
        <dbReference type="ChEBI" id="CHEBI:59789"/>
    </ligand>
</feature>
<comment type="function">
    <text evidence="5">Methylates the class 1 translation termination release factors RF1/PrfA and RF2/PrfB on the glutamine residue of the universally conserved GGQ motif.</text>
</comment>
<dbReference type="CDD" id="cd02440">
    <property type="entry name" value="AdoMet_MTases"/>
    <property type="match status" value="1"/>
</dbReference>
<evidence type="ECO:0000256" key="4">
    <source>
        <dbReference type="ARBA" id="ARBA00048391"/>
    </source>
</evidence>
<dbReference type="AlphaFoldDB" id="A0A845U2M6"/>
<dbReference type="PANTHER" id="PTHR18895:SF74">
    <property type="entry name" value="MTRF1L RELEASE FACTOR GLUTAMINE METHYLTRANSFERASE"/>
    <property type="match status" value="1"/>
</dbReference>
<keyword evidence="2 5" id="KW-0808">Transferase</keyword>
<feature type="binding site" evidence="5">
    <location>
        <position position="152"/>
    </location>
    <ligand>
        <name>S-adenosyl-L-methionine</name>
        <dbReference type="ChEBI" id="CHEBI:59789"/>
    </ligand>
</feature>
<dbReference type="SUPFAM" id="SSF53335">
    <property type="entry name" value="S-adenosyl-L-methionine-dependent methyltransferases"/>
    <property type="match status" value="1"/>
</dbReference>
<dbReference type="Gene3D" id="3.40.50.150">
    <property type="entry name" value="Vaccinia Virus protein VP39"/>
    <property type="match status" value="1"/>
</dbReference>
<feature type="binding site" evidence="5">
    <location>
        <begin position="195"/>
        <end position="198"/>
    </location>
    <ligand>
        <name>substrate</name>
    </ligand>
</feature>
<evidence type="ECO:0000313" key="8">
    <source>
        <dbReference type="EMBL" id="NDU41526.1"/>
    </source>
</evidence>
<dbReference type="GO" id="GO:0032259">
    <property type="term" value="P:methylation"/>
    <property type="evidence" value="ECO:0007669"/>
    <property type="project" value="UniProtKB-KW"/>
</dbReference>
<protein>
    <recommendedName>
        <fullName evidence="5">Release factor glutamine methyltransferase</fullName>
        <shortName evidence="5">RF MTase</shortName>
        <ecNumber evidence="5">2.1.1.297</ecNumber>
    </recommendedName>
    <alternativeName>
        <fullName evidence="5">N5-glutamine methyltransferase PrmC</fullName>
    </alternativeName>
    <alternativeName>
        <fullName evidence="5">Protein-(glutamine-N5) MTase PrmC</fullName>
    </alternativeName>
    <alternativeName>
        <fullName evidence="5">Protein-glutamine N-methyltransferase PrmC</fullName>
    </alternativeName>
</protein>
<dbReference type="InterPro" id="IPR029063">
    <property type="entry name" value="SAM-dependent_MTases_sf"/>
</dbReference>
<dbReference type="GO" id="GO:0003676">
    <property type="term" value="F:nucleic acid binding"/>
    <property type="evidence" value="ECO:0007669"/>
    <property type="project" value="InterPro"/>
</dbReference>
<dbReference type="EMBL" id="WNJL01000011">
    <property type="protein sequence ID" value="NDU41526.1"/>
    <property type="molecule type" value="Genomic_DNA"/>
</dbReference>
<feature type="binding site" evidence="5">
    <location>
        <position position="179"/>
    </location>
    <ligand>
        <name>S-adenosyl-L-methionine</name>
        <dbReference type="ChEBI" id="CHEBI:59789"/>
    </ligand>
</feature>
<dbReference type="NCBIfam" id="TIGR00536">
    <property type="entry name" value="hemK_fam"/>
    <property type="match status" value="1"/>
</dbReference>
<keyword evidence="1 5" id="KW-0489">Methyltransferase</keyword>
<comment type="similarity">
    <text evidence="5">Belongs to the protein N5-glutamine methyltransferase family. PrmC subfamily.</text>
</comment>
<proteinExistence type="inferred from homology"/>
<evidence type="ECO:0000256" key="3">
    <source>
        <dbReference type="ARBA" id="ARBA00022691"/>
    </source>
</evidence>
<sequence>MSSDSAAVPDPPRLLRDWQYYLREQLRIVSDQPEQEARWLLAAALGRDTAALVRDGLTPISSGERARIASLLAHRRAGVPLAYCLGEWSFYGMALQVAPDVLIPRPDTEVLVTCTLEGLPERARVLDLGTGSGAIALAIAVARPHAEIWAVERSPAALRIARMNGVTRAPQVSWLQGDWYAPLDADLRFDRIVANPPYLREDDSHLPDLRHEPREALVAGPSGLECLGHIIAGASSHLLPQGVLLLEHGADQGAAVRTLFDGAGFSAVQTRHDLAGRARVTLGVGA</sequence>
<dbReference type="Pfam" id="PF05175">
    <property type="entry name" value="MTS"/>
    <property type="match status" value="1"/>
</dbReference>
<evidence type="ECO:0000259" key="6">
    <source>
        <dbReference type="Pfam" id="PF05175"/>
    </source>
</evidence>
<dbReference type="GO" id="GO:0102559">
    <property type="term" value="F:peptide chain release factor N(5)-glutamine methyltransferase activity"/>
    <property type="evidence" value="ECO:0007669"/>
    <property type="project" value="UniProtKB-EC"/>
</dbReference>
<dbReference type="EC" id="2.1.1.297" evidence="5"/>
<dbReference type="FunFam" id="3.40.50.150:FF:000053">
    <property type="entry name" value="Release factor glutamine methyltransferase"/>
    <property type="match status" value="1"/>
</dbReference>